<dbReference type="AlphaFoldDB" id="A0A9P0HG12"/>
<proteinExistence type="predicted"/>
<name>A0A9P0HG12_NEZVI</name>
<organism evidence="1 2">
    <name type="scientific">Nezara viridula</name>
    <name type="common">Southern green stink bug</name>
    <name type="synonym">Cimex viridulus</name>
    <dbReference type="NCBI Taxonomy" id="85310"/>
    <lineage>
        <taxon>Eukaryota</taxon>
        <taxon>Metazoa</taxon>
        <taxon>Ecdysozoa</taxon>
        <taxon>Arthropoda</taxon>
        <taxon>Hexapoda</taxon>
        <taxon>Insecta</taxon>
        <taxon>Pterygota</taxon>
        <taxon>Neoptera</taxon>
        <taxon>Paraneoptera</taxon>
        <taxon>Hemiptera</taxon>
        <taxon>Heteroptera</taxon>
        <taxon>Panheteroptera</taxon>
        <taxon>Pentatomomorpha</taxon>
        <taxon>Pentatomoidea</taxon>
        <taxon>Pentatomidae</taxon>
        <taxon>Pentatominae</taxon>
        <taxon>Nezara</taxon>
    </lineage>
</organism>
<accession>A0A9P0HG12</accession>
<keyword evidence="2" id="KW-1185">Reference proteome</keyword>
<dbReference type="Proteomes" id="UP001152798">
    <property type="component" value="Chromosome 5"/>
</dbReference>
<evidence type="ECO:0000313" key="1">
    <source>
        <dbReference type="EMBL" id="CAH1400941.1"/>
    </source>
</evidence>
<protein>
    <submittedName>
        <fullName evidence="1">Uncharacterized protein</fullName>
    </submittedName>
</protein>
<gene>
    <name evidence="1" type="ORF">NEZAVI_LOCUS10073</name>
</gene>
<reference evidence="1" key="1">
    <citation type="submission" date="2022-01" db="EMBL/GenBank/DDBJ databases">
        <authorList>
            <person name="King R."/>
        </authorList>
    </citation>
    <scope>NUCLEOTIDE SEQUENCE</scope>
</reference>
<sequence>MIKCPYLNNPNRNVITPIQGTETGINIRANTHNKPNKYIDIVVSRSAGSLYPTIAQNNDTYPVNREQRRNNLMVSNKQHDYYLALTEGNINLLRDITYIDLLTIKMDNH</sequence>
<dbReference type="EMBL" id="OV725081">
    <property type="protein sequence ID" value="CAH1400941.1"/>
    <property type="molecule type" value="Genomic_DNA"/>
</dbReference>
<evidence type="ECO:0000313" key="2">
    <source>
        <dbReference type="Proteomes" id="UP001152798"/>
    </source>
</evidence>